<reference evidence="2" key="1">
    <citation type="journal article" date="2021" name="BMC Genomics">
        <title>Chromosome-level genome assembly and manually-curated proteome of model necrotroph Parastagonospora nodorum Sn15 reveals a genome-wide trove of candidate effector homologs, and redundancy of virulence-related functions within an accessory chromosome.</title>
        <authorList>
            <person name="Bertazzoni S."/>
            <person name="Jones D.A.B."/>
            <person name="Phan H.T."/>
            <person name="Tan K.-C."/>
            <person name="Hane J.K."/>
        </authorList>
    </citation>
    <scope>NUCLEOTIDE SEQUENCE [LARGE SCALE GENOMIC DNA]</scope>
    <source>
        <strain evidence="2">SN15 / ATCC MYA-4574 / FGSC 10173)</strain>
    </source>
</reference>
<organism evidence="1 2">
    <name type="scientific">Phaeosphaeria nodorum (strain SN15 / ATCC MYA-4574 / FGSC 10173)</name>
    <name type="common">Glume blotch fungus</name>
    <name type="synonym">Parastagonospora nodorum</name>
    <dbReference type="NCBI Taxonomy" id="321614"/>
    <lineage>
        <taxon>Eukaryota</taxon>
        <taxon>Fungi</taxon>
        <taxon>Dikarya</taxon>
        <taxon>Ascomycota</taxon>
        <taxon>Pezizomycotina</taxon>
        <taxon>Dothideomycetes</taxon>
        <taxon>Pleosporomycetidae</taxon>
        <taxon>Pleosporales</taxon>
        <taxon>Pleosporineae</taxon>
        <taxon>Phaeosphaeriaceae</taxon>
        <taxon>Parastagonospora</taxon>
    </lineage>
</organism>
<accession>A0A7U2FG05</accession>
<evidence type="ECO:0000313" key="1">
    <source>
        <dbReference type="EMBL" id="QRD04547.1"/>
    </source>
</evidence>
<dbReference type="SUPFAM" id="SSF56112">
    <property type="entry name" value="Protein kinase-like (PK-like)"/>
    <property type="match status" value="1"/>
</dbReference>
<sequence>MPTQHPVPVPQGQGILTTIDKGPGPERVYTLIRVLEVSTGGVDYLVCDNENGGLWHGHFDGPKAYFYMRNNQDSFPIHGFKVGNRGMFPTCSDVMFPLFDPTKMKEYVPGIGGPPVQNTDKLRLKWPDVFGALRAERRDHTCRDTFAKELAVNVHLAVCPQPYLALYKGVVVKDMHGGPRVTCIVYDKHTTTLWEFVKVYELLQPVHFDRITTGIREGIKALHKKNVVHRQVMAKNVYLSYVVQMPLVYIIEVKLGNFEKAEHCVSGQELEFLQGKRHDDSRQVLLEEWLRYVLGSSGRMLTDRNNATNTKIQEGVLGGKQLEEVEKFLNAQLNQFGPWNNTASDTGMWVTGAQTCV</sequence>
<dbReference type="Proteomes" id="UP000663193">
    <property type="component" value="Chromosome 17"/>
</dbReference>
<dbReference type="VEuPathDB" id="FungiDB:JI435_104870"/>
<dbReference type="KEGG" id="pno:SNOG_10487"/>
<gene>
    <name evidence="1" type="ORF">JI435_104870</name>
</gene>
<evidence type="ECO:0000313" key="2">
    <source>
        <dbReference type="Proteomes" id="UP000663193"/>
    </source>
</evidence>
<dbReference type="Gene3D" id="1.10.510.10">
    <property type="entry name" value="Transferase(Phosphotransferase) domain 1"/>
    <property type="match status" value="1"/>
</dbReference>
<dbReference type="EMBL" id="CP069039">
    <property type="protein sequence ID" value="QRD04547.1"/>
    <property type="molecule type" value="Genomic_DNA"/>
</dbReference>
<name>A0A7U2FG05_PHANO</name>
<dbReference type="AlphaFoldDB" id="A0A7U2FG05"/>
<evidence type="ECO:0008006" key="3">
    <source>
        <dbReference type="Google" id="ProtNLM"/>
    </source>
</evidence>
<protein>
    <recommendedName>
        <fullName evidence="3">Protein kinase domain-containing protein</fullName>
    </recommendedName>
</protein>
<dbReference type="RefSeq" id="XP_001800757.1">
    <property type="nucleotide sequence ID" value="XM_001800705.1"/>
</dbReference>
<keyword evidence="2" id="KW-1185">Reference proteome</keyword>
<dbReference type="InterPro" id="IPR011009">
    <property type="entry name" value="Kinase-like_dom_sf"/>
</dbReference>
<proteinExistence type="predicted"/>